<protein>
    <recommendedName>
        <fullName evidence="3">FAD/NAD(P)-binding domain-containing protein</fullName>
    </recommendedName>
</protein>
<dbReference type="Proteomes" id="UP001530293">
    <property type="component" value="Unassembled WGS sequence"/>
</dbReference>
<evidence type="ECO:0008006" key="3">
    <source>
        <dbReference type="Google" id="ProtNLM"/>
    </source>
</evidence>
<dbReference type="EMBL" id="JALLBG020000161">
    <property type="protein sequence ID" value="KAL3761058.1"/>
    <property type="molecule type" value="Genomic_DNA"/>
</dbReference>
<evidence type="ECO:0000313" key="1">
    <source>
        <dbReference type="EMBL" id="KAL3761058.1"/>
    </source>
</evidence>
<proteinExistence type="predicted"/>
<dbReference type="Gene3D" id="3.50.50.60">
    <property type="entry name" value="FAD/NAD(P)-binding domain"/>
    <property type="match status" value="1"/>
</dbReference>
<evidence type="ECO:0000313" key="2">
    <source>
        <dbReference type="Proteomes" id="UP001530293"/>
    </source>
</evidence>
<organism evidence="1 2">
    <name type="scientific">Discostella pseudostelligera</name>
    <dbReference type="NCBI Taxonomy" id="259834"/>
    <lineage>
        <taxon>Eukaryota</taxon>
        <taxon>Sar</taxon>
        <taxon>Stramenopiles</taxon>
        <taxon>Ochrophyta</taxon>
        <taxon>Bacillariophyta</taxon>
        <taxon>Coscinodiscophyceae</taxon>
        <taxon>Thalassiosirophycidae</taxon>
        <taxon>Stephanodiscales</taxon>
        <taxon>Stephanodiscaceae</taxon>
        <taxon>Discostella</taxon>
    </lineage>
</organism>
<dbReference type="SUPFAM" id="SSF51905">
    <property type="entry name" value="FAD/NAD(P)-binding domain"/>
    <property type="match status" value="1"/>
</dbReference>
<accession>A0ABD3MAU7</accession>
<sequence length="307" mass="33899">MVAVKMRAEEPSATATSTSLDLVLDDDAMAQQSRASSSSLPPSNKQHTCASTTILPIAIIGSSYAGLTYAHVLHRHSIPYTLFDVKSPPYTYVSGGTKFNIPSYEFIAKELDLEYSYQQNDEDRPTREDVIESFLARVRSNLITSRRVVKIECRGADSGCFYLHTISTYSAEGKQQSQQKSESAILYGPYQSVVGGDGVNSTVRATALPGTFLIGDARWVNDRWYDLGLQRIDCGADIALIDGYELGQAMVMKSSNGSDISGGDLDTTITCKFSAYEISRRRTMRRLSILIVLLAIVMTKIQQRKSW</sequence>
<dbReference type="InterPro" id="IPR036188">
    <property type="entry name" value="FAD/NAD-bd_sf"/>
</dbReference>
<dbReference type="PRINTS" id="PR00420">
    <property type="entry name" value="RNGMNOXGNASE"/>
</dbReference>
<gene>
    <name evidence="1" type="ORF">ACHAWU_005195</name>
</gene>
<comment type="caution">
    <text evidence="1">The sequence shown here is derived from an EMBL/GenBank/DDBJ whole genome shotgun (WGS) entry which is preliminary data.</text>
</comment>
<reference evidence="1 2" key="1">
    <citation type="submission" date="2024-10" db="EMBL/GenBank/DDBJ databases">
        <title>Updated reference genomes for cyclostephanoid diatoms.</title>
        <authorList>
            <person name="Roberts W.R."/>
            <person name="Alverson A.J."/>
        </authorList>
    </citation>
    <scope>NUCLEOTIDE SEQUENCE [LARGE SCALE GENOMIC DNA]</scope>
    <source>
        <strain evidence="1 2">AJA232-27</strain>
    </source>
</reference>
<dbReference type="AlphaFoldDB" id="A0ABD3MAU7"/>
<name>A0ABD3MAU7_9STRA</name>
<keyword evidence="2" id="KW-1185">Reference proteome</keyword>